<dbReference type="SUPFAM" id="SSF55681">
    <property type="entry name" value="Class II aaRS and biotin synthetases"/>
    <property type="match status" value="1"/>
</dbReference>
<feature type="region of interest" description="Disordered" evidence="12">
    <location>
        <begin position="160"/>
        <end position="189"/>
    </location>
</feature>
<feature type="coiled-coil region" evidence="11">
    <location>
        <begin position="65"/>
        <end position="130"/>
    </location>
</feature>
<evidence type="ECO:0000313" key="16">
    <source>
        <dbReference type="Proteomes" id="UP000694428"/>
    </source>
</evidence>
<evidence type="ECO:0000256" key="6">
    <source>
        <dbReference type="ARBA" id="ARBA00022840"/>
    </source>
</evidence>
<evidence type="ECO:0000256" key="7">
    <source>
        <dbReference type="ARBA" id="ARBA00047899"/>
    </source>
</evidence>
<dbReference type="Pfam" id="PF13393">
    <property type="entry name" value="tRNA-synt_His"/>
    <property type="match status" value="1"/>
</dbReference>
<evidence type="ECO:0000256" key="4">
    <source>
        <dbReference type="ARBA" id="ARBA00022741"/>
    </source>
</evidence>
<dbReference type="InterPro" id="IPR006575">
    <property type="entry name" value="RWD_dom"/>
</dbReference>
<dbReference type="InterPro" id="IPR036621">
    <property type="entry name" value="Anticodon-bd_dom_sf"/>
</dbReference>
<keyword evidence="11" id="KW-0175">Coiled coil</keyword>
<feature type="compositionally biased region" description="Polar residues" evidence="12">
    <location>
        <begin position="165"/>
        <end position="174"/>
    </location>
</feature>
<evidence type="ECO:0000256" key="10">
    <source>
        <dbReference type="PROSITE-ProRule" id="PRU10141"/>
    </source>
</evidence>
<reference evidence="15" key="1">
    <citation type="submission" date="2025-08" db="UniProtKB">
        <authorList>
            <consortium name="Ensembl"/>
        </authorList>
    </citation>
    <scope>IDENTIFICATION</scope>
</reference>
<protein>
    <recommendedName>
        <fullName evidence="1">non-specific serine/threonine protein kinase</fullName>
        <ecNumber evidence="1">2.7.11.1</ecNumber>
    </recommendedName>
</protein>
<dbReference type="CDD" id="cd23823">
    <property type="entry name" value="RWD_GCN2"/>
    <property type="match status" value="1"/>
</dbReference>
<dbReference type="Gene3D" id="3.10.110.10">
    <property type="entry name" value="Ubiquitin Conjugating Enzyme"/>
    <property type="match status" value="1"/>
</dbReference>
<keyword evidence="3" id="KW-0808">Transferase</keyword>
<dbReference type="GO" id="GO:0006427">
    <property type="term" value="P:histidyl-tRNA aminoacylation"/>
    <property type="evidence" value="ECO:0007669"/>
    <property type="project" value="TreeGrafter"/>
</dbReference>
<dbReference type="GO" id="GO:0000077">
    <property type="term" value="P:DNA damage checkpoint signaling"/>
    <property type="evidence" value="ECO:0007669"/>
    <property type="project" value="InterPro"/>
</dbReference>
<dbReference type="FunFam" id="3.30.200.20:FF:000308">
    <property type="entry name" value="Eukaryotic translation initiation factor 2-alpha kinase 4"/>
    <property type="match status" value="1"/>
</dbReference>
<dbReference type="GO" id="GO:0032543">
    <property type="term" value="P:mitochondrial translation"/>
    <property type="evidence" value="ECO:0007669"/>
    <property type="project" value="TreeGrafter"/>
</dbReference>
<feature type="region of interest" description="Disordered" evidence="12">
    <location>
        <begin position="615"/>
        <end position="671"/>
    </location>
</feature>
<proteinExistence type="predicted"/>
<evidence type="ECO:0000256" key="1">
    <source>
        <dbReference type="ARBA" id="ARBA00012513"/>
    </source>
</evidence>
<dbReference type="EC" id="2.7.11.1" evidence="1"/>
<keyword evidence="4 9" id="KW-0547">Nucleotide-binding</keyword>
<comment type="catalytic activity">
    <reaction evidence="8">
        <text>L-seryl-[protein] + ATP = O-phospho-L-seryl-[protein] + ADP + H(+)</text>
        <dbReference type="Rhea" id="RHEA:17989"/>
        <dbReference type="Rhea" id="RHEA-COMP:9863"/>
        <dbReference type="Rhea" id="RHEA-COMP:11604"/>
        <dbReference type="ChEBI" id="CHEBI:15378"/>
        <dbReference type="ChEBI" id="CHEBI:29999"/>
        <dbReference type="ChEBI" id="CHEBI:30616"/>
        <dbReference type="ChEBI" id="CHEBI:83421"/>
        <dbReference type="ChEBI" id="CHEBI:456216"/>
        <dbReference type="EC" id="2.7.11.1"/>
    </reaction>
</comment>
<dbReference type="Pfam" id="PF05773">
    <property type="entry name" value="RWD"/>
    <property type="match status" value="1"/>
</dbReference>
<dbReference type="CDD" id="cd14012">
    <property type="entry name" value="PK_eIF2AK_GCN2_rpt1"/>
    <property type="match status" value="1"/>
</dbReference>
<dbReference type="Pfam" id="PF00069">
    <property type="entry name" value="Pkinase"/>
    <property type="match status" value="2"/>
</dbReference>
<comment type="catalytic activity">
    <reaction evidence="7">
        <text>L-threonyl-[protein] + ATP = O-phospho-L-threonyl-[protein] + ADP + H(+)</text>
        <dbReference type="Rhea" id="RHEA:46608"/>
        <dbReference type="Rhea" id="RHEA-COMP:11060"/>
        <dbReference type="Rhea" id="RHEA-COMP:11605"/>
        <dbReference type="ChEBI" id="CHEBI:15378"/>
        <dbReference type="ChEBI" id="CHEBI:30013"/>
        <dbReference type="ChEBI" id="CHEBI:30616"/>
        <dbReference type="ChEBI" id="CHEBI:61977"/>
        <dbReference type="ChEBI" id="CHEBI:456216"/>
        <dbReference type="EC" id="2.7.11.1"/>
    </reaction>
</comment>
<dbReference type="Gene3D" id="3.30.930.10">
    <property type="entry name" value="Bira Bifunctional Protein, Domain 2"/>
    <property type="match status" value="1"/>
</dbReference>
<evidence type="ECO:0000313" key="15">
    <source>
        <dbReference type="Ensembl" id="ENSPSTP00000010016.1"/>
    </source>
</evidence>
<dbReference type="FunFam" id="3.40.50.800:FF:000009">
    <property type="entry name" value="Eukaryotic translation initiation factor 2-alpha kinase"/>
    <property type="match status" value="1"/>
</dbReference>
<keyword evidence="16" id="KW-1185">Reference proteome</keyword>
<evidence type="ECO:0000256" key="8">
    <source>
        <dbReference type="ARBA" id="ARBA00048679"/>
    </source>
</evidence>
<dbReference type="PROSITE" id="PS50908">
    <property type="entry name" value="RWD"/>
    <property type="match status" value="1"/>
</dbReference>
<dbReference type="InterPro" id="IPR024435">
    <property type="entry name" value="HisRS-related_dom"/>
</dbReference>
<feature type="compositionally biased region" description="Acidic residues" evidence="12">
    <location>
        <begin position="653"/>
        <end position="663"/>
    </location>
</feature>
<dbReference type="Proteomes" id="UP000694428">
    <property type="component" value="Unplaced"/>
</dbReference>
<dbReference type="PROSITE" id="PS50011">
    <property type="entry name" value="PROTEIN_KINASE_DOM"/>
    <property type="match status" value="2"/>
</dbReference>
<keyword evidence="2" id="KW-0723">Serine/threonine-protein kinase</keyword>
<dbReference type="Pfam" id="PF12745">
    <property type="entry name" value="HGTP_anticodon2"/>
    <property type="match status" value="1"/>
</dbReference>
<feature type="domain" description="Protein kinase" evidence="13">
    <location>
        <begin position="517"/>
        <end position="822"/>
    </location>
</feature>
<evidence type="ECO:0000256" key="11">
    <source>
        <dbReference type="SAM" id="Coils"/>
    </source>
</evidence>
<dbReference type="Gene3D" id="1.10.510.10">
    <property type="entry name" value="Transferase(Phosphotransferase) domain 1"/>
    <property type="match status" value="1"/>
</dbReference>
<evidence type="ECO:0000256" key="9">
    <source>
        <dbReference type="PIRSR" id="PIRSR000660-2"/>
    </source>
</evidence>
<keyword evidence="5" id="KW-0418">Kinase</keyword>
<dbReference type="GO" id="GO:0004694">
    <property type="term" value="F:eukaryotic translation initiation factor 2alpha kinase activity"/>
    <property type="evidence" value="ECO:0007669"/>
    <property type="project" value="InterPro"/>
</dbReference>
<evidence type="ECO:0000256" key="2">
    <source>
        <dbReference type="ARBA" id="ARBA00022527"/>
    </source>
</evidence>
<feature type="domain" description="Protein kinase" evidence="13">
    <location>
        <begin position="225"/>
        <end position="468"/>
    </location>
</feature>
<dbReference type="GO" id="GO:0005524">
    <property type="term" value="F:ATP binding"/>
    <property type="evidence" value="ECO:0007669"/>
    <property type="project" value="UniProtKB-UniRule"/>
</dbReference>
<evidence type="ECO:0000256" key="12">
    <source>
        <dbReference type="SAM" id="MobiDB-lite"/>
    </source>
</evidence>
<dbReference type="PANTHER" id="PTHR11476:SF7">
    <property type="entry name" value="HISTIDINE--TRNA LIGASE"/>
    <property type="match status" value="1"/>
</dbReference>
<dbReference type="FunFam" id="1.10.510.10:FF:000353">
    <property type="entry name" value="Eukaryotic translation initiation factor 2-alpha kinase 4"/>
    <property type="match status" value="1"/>
</dbReference>
<dbReference type="SUPFAM" id="SSF54495">
    <property type="entry name" value="UBC-like"/>
    <property type="match status" value="1"/>
</dbReference>
<dbReference type="InterPro" id="IPR017441">
    <property type="entry name" value="Protein_kinase_ATP_BS"/>
</dbReference>
<dbReference type="GO" id="GO:0005739">
    <property type="term" value="C:mitochondrion"/>
    <property type="evidence" value="ECO:0007669"/>
    <property type="project" value="TreeGrafter"/>
</dbReference>
<dbReference type="PIRSF" id="PIRSF000660">
    <property type="entry name" value="Ser/Thr_PK_GCN2"/>
    <property type="match status" value="1"/>
</dbReference>
<evidence type="ECO:0000256" key="5">
    <source>
        <dbReference type="ARBA" id="ARBA00022777"/>
    </source>
</evidence>
<dbReference type="Ensembl" id="ENSPSTT00000010516.1">
    <property type="protein sequence ID" value="ENSPSTP00000010016.1"/>
    <property type="gene ID" value="ENSPSTG00000006967.1"/>
</dbReference>
<dbReference type="GO" id="GO:0004821">
    <property type="term" value="F:histidine-tRNA ligase activity"/>
    <property type="evidence" value="ECO:0007669"/>
    <property type="project" value="TreeGrafter"/>
</dbReference>
<dbReference type="GO" id="GO:0003723">
    <property type="term" value="F:RNA binding"/>
    <property type="evidence" value="ECO:0007669"/>
    <property type="project" value="TreeGrafter"/>
</dbReference>
<evidence type="ECO:0000259" key="13">
    <source>
        <dbReference type="PROSITE" id="PS50011"/>
    </source>
</evidence>
<dbReference type="InterPro" id="IPR045864">
    <property type="entry name" value="aa-tRNA-synth_II/BPL/LPL"/>
</dbReference>
<dbReference type="InterPro" id="IPR016135">
    <property type="entry name" value="UBQ-conjugating_enzyme/RWD"/>
</dbReference>
<dbReference type="Gene3D" id="3.40.50.800">
    <property type="entry name" value="Anticodon-binding domain"/>
    <property type="match status" value="1"/>
</dbReference>
<dbReference type="InterPro" id="IPR011009">
    <property type="entry name" value="Kinase-like_dom_sf"/>
</dbReference>
<dbReference type="Gene3D" id="3.30.200.20">
    <property type="entry name" value="Phosphorylase Kinase, domain 1"/>
    <property type="match status" value="1"/>
</dbReference>
<feature type="domain" description="RWD" evidence="14">
    <location>
        <begin position="1"/>
        <end position="59"/>
    </location>
</feature>
<organism evidence="15 16">
    <name type="scientific">Pavo cristatus</name>
    <name type="common">Indian peafowl</name>
    <name type="synonym">Blue peafowl</name>
    <dbReference type="NCBI Taxonomy" id="9049"/>
    <lineage>
        <taxon>Eukaryota</taxon>
        <taxon>Metazoa</taxon>
        <taxon>Chordata</taxon>
        <taxon>Craniata</taxon>
        <taxon>Vertebrata</taxon>
        <taxon>Euteleostomi</taxon>
        <taxon>Archelosauria</taxon>
        <taxon>Archosauria</taxon>
        <taxon>Dinosauria</taxon>
        <taxon>Saurischia</taxon>
        <taxon>Theropoda</taxon>
        <taxon>Coelurosauria</taxon>
        <taxon>Aves</taxon>
        <taxon>Neognathae</taxon>
        <taxon>Galloanserae</taxon>
        <taxon>Galliformes</taxon>
        <taxon>Phasianidae</taxon>
        <taxon>Phasianinae</taxon>
        <taxon>Pavo</taxon>
    </lineage>
</organism>
<evidence type="ECO:0000259" key="14">
    <source>
        <dbReference type="PROSITE" id="PS50908"/>
    </source>
</evidence>
<reference evidence="15" key="2">
    <citation type="submission" date="2025-09" db="UniProtKB">
        <authorList>
            <consortium name="Ensembl"/>
        </authorList>
    </citation>
    <scope>IDENTIFICATION</scope>
</reference>
<dbReference type="GO" id="GO:0005829">
    <property type="term" value="C:cytosol"/>
    <property type="evidence" value="ECO:0007669"/>
    <property type="project" value="TreeGrafter"/>
</dbReference>
<dbReference type="PROSITE" id="PS00107">
    <property type="entry name" value="PROTEIN_KINASE_ATP"/>
    <property type="match status" value="1"/>
</dbReference>
<accession>A0A8C9F3D8</accession>
<sequence>SRTLQVLLVPEIQLKNSKGLSNEKINELKSRLAELAKECCGEVMIFELAGYIQSFLSEYNKPPSKSFHEEMLKNHKKEQERLAQEELRRAQEVKRREEQEQREILNEIQRREEEKREERKKKEIAKQERLEIAALASQENSHRRDTSGYRVASNVNGNCLEHGVNNKQRPNSVGRSKRERQFSVGNNEESPGNYEVLNFSTSGAGQLTVHKGKCLGKDEQLGKSVYNALETHTGDFVLIYEWVLHWQKKMGKFLTAQEIEKIEKCKKQLQGAETEFSSLTKLSHPNIVHYICMNLKEREDSIVVDILVEHISGFSLSTYLHKETPIPIEQLRHYVSQILSALDYLHNNSVVHKVLGASSILVDAEGNVKVTDYSISKRLADICKADVFEQTKVRFSEDSLPNKPGKKGDVWSLGLLLLSLSQGQVTKEYPVAVPNNLPAEFQDFLEKCVCLEDKERWTPQQLLQHSFINIPRMKIPVAEENLDGIDCIETVVPSSQISSASFFTETQRQFSRYYNEFEELKLLGKGAFGAVIKVRNKLDGCYYAVKRIRINTASKQFRRIKGEVTLLSRLNHENIVRYYNAWIEKHESPVPIVSSPETPEDKRTPTKAGLILTAEETNDVEANAPPPVLTSSVEWSTSCERSSSNKFSGADQESSDDDDDDGDGVFSHSFLPTTDSESEIVFDNEDENSKGHPPVSTRIKLVKMEISQNSNLTGMVGTALYVSPEVQGNTKSTYNQPSILFPQDFDEVKHAKQRLVITWLLNHDPAARPTAVELLKSEHLPPPQMEESELHEVLHHTLANVDGKAYRTMMSQIFSQRISPAIDYTYDSDTLKGSFSVWAAKIQQHVCEVISRIFKRHGAIKLHTPLLMPRNKKLYEHNEASYFMDHSGMLVMLPYDLRIPFARFVARNNISNLKRYCIERVFRPRKLDRCHPKELLECAFDIITSTGNSFLPLAETIYAISEIIQEFSMLQVDSLIIPSDLCIFFLLFCHLKIPYGAIEIASDFCQLSRLYRFIEQKGEASNVFPFLNTMIKQKPGVTQLLKHGMKDLEEIIGLLKQLGIKLQISINLGLVYKIQQHNGIIFQFIAYIKRRQRTVPEILAAGGRYDHLIPQFRGPQTVGPVPSAVGVSIAIDKITAAVSSMEDTISVSSCDLLVVSVGQMSMGRAINIVQKLWTAGIPAEIMYDWSQSQEELQEYCRCSGITYVALVSDKEGSHVKVKSFEKDRQTEKRIFESDLVDHLVQKLKTKICDERCSRETSDNLSVPNQKGSFANISGAFESHGTLVVPNVSVIAPEKLSASARRRQEIQVQTRLQTFVSSLQQKTSEIEILAVSILAKTSAPYHIFLTGNKNPFPTISVREHSTVSWLLQQRQAYLR</sequence>
<name>A0A8C9F3D8_PAVCR</name>
<dbReference type="InterPro" id="IPR000719">
    <property type="entry name" value="Prot_kinase_dom"/>
</dbReference>
<dbReference type="InterPro" id="IPR041715">
    <property type="entry name" value="HisRS-like_core"/>
</dbReference>
<feature type="coiled-coil region" evidence="11">
    <location>
        <begin position="255"/>
        <end position="282"/>
    </location>
</feature>
<evidence type="ECO:0000256" key="3">
    <source>
        <dbReference type="ARBA" id="ARBA00022679"/>
    </source>
</evidence>
<dbReference type="PANTHER" id="PTHR11476">
    <property type="entry name" value="HISTIDYL-TRNA SYNTHETASE"/>
    <property type="match status" value="1"/>
</dbReference>
<dbReference type="InterPro" id="IPR016255">
    <property type="entry name" value="Gcn2"/>
</dbReference>
<feature type="binding site" evidence="9 10">
    <location>
        <position position="546"/>
    </location>
    <ligand>
        <name>ATP</name>
        <dbReference type="ChEBI" id="CHEBI:30616"/>
    </ligand>
</feature>
<feature type="binding site" evidence="9">
    <location>
        <begin position="523"/>
        <end position="531"/>
    </location>
    <ligand>
        <name>ATP</name>
        <dbReference type="ChEBI" id="CHEBI:30616"/>
    </ligand>
</feature>
<feature type="compositionally biased region" description="Polar residues" evidence="12">
    <location>
        <begin position="629"/>
        <end position="647"/>
    </location>
</feature>
<keyword evidence="6 9" id="KW-0067">ATP-binding</keyword>
<dbReference type="SUPFAM" id="SSF56112">
    <property type="entry name" value="Protein kinase-like (PK-like)"/>
    <property type="match status" value="3"/>
</dbReference>